<dbReference type="STRING" id="1216006.VA7868_04557"/>
<dbReference type="AlphaFoldDB" id="A0A1M6EZZ3"/>
<sequence length="87" mass="9922">MHSDSSHLDISINAQYYLSRLVVLSCAELKRESGANPELTRSGKREQRLSQHCTKFIHVWEVKPEAMSKSAFTHHALESEDLPVTEE</sequence>
<accession>A0A1M6EZZ3</accession>
<dbReference type="EMBL" id="FQXZ01000055">
    <property type="protein sequence ID" value="SHI91054.1"/>
    <property type="molecule type" value="Genomic_DNA"/>
</dbReference>
<dbReference type="Proteomes" id="UP000184608">
    <property type="component" value="Unassembled WGS sequence"/>
</dbReference>
<protein>
    <submittedName>
        <fullName evidence="1">Uncharacterized protein</fullName>
    </submittedName>
</protein>
<organism evidence="1 2">
    <name type="scientific">Vibrio aerogenes CECT 7868</name>
    <dbReference type="NCBI Taxonomy" id="1216006"/>
    <lineage>
        <taxon>Bacteria</taxon>
        <taxon>Pseudomonadati</taxon>
        <taxon>Pseudomonadota</taxon>
        <taxon>Gammaproteobacteria</taxon>
        <taxon>Vibrionales</taxon>
        <taxon>Vibrionaceae</taxon>
        <taxon>Vibrio</taxon>
    </lineage>
</organism>
<proteinExistence type="predicted"/>
<name>A0A1M6EZZ3_9VIBR</name>
<reference evidence="1 2" key="1">
    <citation type="submission" date="2016-11" db="EMBL/GenBank/DDBJ databases">
        <authorList>
            <person name="Jaros S."/>
            <person name="Januszkiewicz K."/>
            <person name="Wedrychowicz H."/>
        </authorList>
    </citation>
    <scope>NUCLEOTIDE SEQUENCE [LARGE SCALE GENOMIC DNA]</scope>
    <source>
        <strain evidence="1 2">CECT 7868</strain>
    </source>
</reference>
<gene>
    <name evidence="1" type="ORF">VA7868_04557</name>
</gene>
<evidence type="ECO:0000313" key="1">
    <source>
        <dbReference type="EMBL" id="SHI91054.1"/>
    </source>
</evidence>
<evidence type="ECO:0000313" key="2">
    <source>
        <dbReference type="Proteomes" id="UP000184608"/>
    </source>
</evidence>
<keyword evidence="2" id="KW-1185">Reference proteome</keyword>